<dbReference type="AlphaFoldDB" id="A0A6M8MS38"/>
<evidence type="ECO:0000313" key="1">
    <source>
        <dbReference type="EMBL" id="QKF49967.1"/>
    </source>
</evidence>
<name>A0A6M8MS38_9PSED</name>
<organism evidence="1 2">
    <name type="scientific">Pseudomonas graminis</name>
    <dbReference type="NCBI Taxonomy" id="158627"/>
    <lineage>
        <taxon>Bacteria</taxon>
        <taxon>Pseudomonadati</taxon>
        <taxon>Pseudomonadota</taxon>
        <taxon>Gammaproteobacteria</taxon>
        <taxon>Pseudomonadales</taxon>
        <taxon>Pseudomonadaceae</taxon>
        <taxon>Pseudomonas</taxon>
    </lineage>
</organism>
<dbReference type="EMBL" id="CP053746">
    <property type="protein sequence ID" value="QKF49967.1"/>
    <property type="molecule type" value="Genomic_DNA"/>
</dbReference>
<proteinExistence type="predicted"/>
<accession>A0A6M8MS38</accession>
<sequence length="42" mass="4933">MVSLLCESTVGYVRTQVPTINEMNRPHFNGNVHYYYRVFKAP</sequence>
<dbReference type="Proteomes" id="UP000501989">
    <property type="component" value="Chromosome"/>
</dbReference>
<reference evidence="2" key="1">
    <citation type="submission" date="2019-12" db="EMBL/GenBank/DDBJ databases">
        <title>Endophytic bacteria associated with Panax ginseng seedlings.</title>
        <authorList>
            <person name="Park J.M."/>
            <person name="Shin R."/>
            <person name="Jo S.H."/>
        </authorList>
    </citation>
    <scope>NUCLEOTIDE SEQUENCE [LARGE SCALE GENOMIC DNA]</scope>
    <source>
        <strain evidence="2">PgKB30</strain>
    </source>
</reference>
<dbReference type="KEGG" id="pgg:FX982_00894"/>
<protein>
    <submittedName>
        <fullName evidence="1">Uncharacterized protein</fullName>
    </submittedName>
</protein>
<evidence type="ECO:0000313" key="2">
    <source>
        <dbReference type="Proteomes" id="UP000501989"/>
    </source>
</evidence>
<gene>
    <name evidence="1" type="ORF">FX982_00894</name>
</gene>
<keyword evidence="2" id="KW-1185">Reference proteome</keyword>